<organism evidence="3 4">
    <name type="scientific">Luteitalea pratensis</name>
    <dbReference type="NCBI Taxonomy" id="1855912"/>
    <lineage>
        <taxon>Bacteria</taxon>
        <taxon>Pseudomonadati</taxon>
        <taxon>Acidobacteriota</taxon>
        <taxon>Vicinamibacteria</taxon>
        <taxon>Vicinamibacterales</taxon>
        <taxon>Vicinamibacteraceae</taxon>
        <taxon>Luteitalea</taxon>
    </lineage>
</organism>
<evidence type="ECO:0000259" key="2">
    <source>
        <dbReference type="Pfam" id="PF19051"/>
    </source>
</evidence>
<gene>
    <name evidence="3" type="ORF">LuPra_05697</name>
</gene>
<dbReference type="PANTHER" id="PTHR43818">
    <property type="entry name" value="BCDNA.GH03377"/>
    <property type="match status" value="1"/>
</dbReference>
<dbReference type="RefSeq" id="WP_110173881.1">
    <property type="nucleotide sequence ID" value="NZ_CP015136.1"/>
</dbReference>
<reference evidence="4" key="2">
    <citation type="submission" date="2016-04" db="EMBL/GenBank/DDBJ databases">
        <title>First Complete Genome Sequence of a Subdivision 6 Acidobacterium.</title>
        <authorList>
            <person name="Huang S."/>
            <person name="Vieira S."/>
            <person name="Bunk B."/>
            <person name="Riedel T."/>
            <person name="Sproeer C."/>
            <person name="Overmann J."/>
        </authorList>
    </citation>
    <scope>NUCLEOTIDE SEQUENCE [LARGE SCALE GENOMIC DNA]</scope>
    <source>
        <strain evidence="4">DSM 100886 HEG_-6_39</strain>
    </source>
</reference>
<dbReference type="Pfam" id="PF01408">
    <property type="entry name" value="GFO_IDH_MocA"/>
    <property type="match status" value="1"/>
</dbReference>
<dbReference type="STRING" id="1855912.LuPra_05697"/>
<dbReference type="AlphaFoldDB" id="A0A143PV17"/>
<dbReference type="InterPro" id="IPR036291">
    <property type="entry name" value="NAD(P)-bd_dom_sf"/>
</dbReference>
<dbReference type="EMBL" id="CP015136">
    <property type="protein sequence ID" value="AMY12422.1"/>
    <property type="molecule type" value="Genomic_DNA"/>
</dbReference>
<dbReference type="Gene3D" id="3.40.50.720">
    <property type="entry name" value="NAD(P)-binding Rossmann-like Domain"/>
    <property type="match status" value="1"/>
</dbReference>
<dbReference type="InterPro" id="IPR050463">
    <property type="entry name" value="Gfo/Idh/MocA_oxidrdct_glycsds"/>
</dbReference>
<keyword evidence="4" id="KW-1185">Reference proteome</keyword>
<dbReference type="Pfam" id="PF19051">
    <property type="entry name" value="GFO_IDH_MocA_C2"/>
    <property type="match status" value="1"/>
</dbReference>
<dbReference type="SUPFAM" id="SSF51735">
    <property type="entry name" value="NAD(P)-binding Rossmann-fold domains"/>
    <property type="match status" value="1"/>
</dbReference>
<dbReference type="InterPro" id="IPR000683">
    <property type="entry name" value="Gfo/Idh/MocA-like_OxRdtase_N"/>
</dbReference>
<dbReference type="OrthoDB" id="9792935at2"/>
<dbReference type="KEGG" id="abac:LuPra_05697"/>
<evidence type="ECO:0000313" key="3">
    <source>
        <dbReference type="EMBL" id="AMY12422.1"/>
    </source>
</evidence>
<evidence type="ECO:0000259" key="1">
    <source>
        <dbReference type="Pfam" id="PF01408"/>
    </source>
</evidence>
<reference evidence="3 4" key="1">
    <citation type="journal article" date="2016" name="Genome Announc.">
        <title>First Complete Genome Sequence of a Subdivision 6 Acidobacterium Strain.</title>
        <authorList>
            <person name="Huang S."/>
            <person name="Vieira S."/>
            <person name="Bunk B."/>
            <person name="Riedel T."/>
            <person name="Sproer C."/>
            <person name="Overmann J."/>
        </authorList>
    </citation>
    <scope>NUCLEOTIDE SEQUENCE [LARGE SCALE GENOMIC DNA]</scope>
    <source>
        <strain evidence="4">DSM 100886 HEG_-6_39</strain>
    </source>
</reference>
<feature type="domain" description="Gfo/Idh/MocA-like oxidoreductase N-terminal" evidence="1">
    <location>
        <begin position="128"/>
        <end position="196"/>
    </location>
</feature>
<dbReference type="InterPro" id="IPR043906">
    <property type="entry name" value="Gfo/Idh/MocA_OxRdtase_bact_C"/>
</dbReference>
<evidence type="ECO:0000313" key="4">
    <source>
        <dbReference type="Proteomes" id="UP000076079"/>
    </source>
</evidence>
<dbReference type="PANTHER" id="PTHR43818:SF10">
    <property type="entry name" value="NADH-DEPENDENT DEHYDROGENASE-RELATED"/>
    <property type="match status" value="1"/>
</dbReference>
<feature type="domain" description="Gfo/Idh/MocA-like oxidoreductase bacterial type C-terminal" evidence="2">
    <location>
        <begin position="247"/>
        <end position="297"/>
    </location>
</feature>
<sequence>MTIPRREFLSRLATASAVTIVPRRVLGGRGYIAPSDMLLIAQVGCGTQSFRQVSTNLARRPDLQFVAVVDPNRSSDDYVDWSPFGVRATVRRFLGDPTWCEGDRATRCGREVAKSVMETWYRKENRPAAGIRAYEDFREMLDRETDLQGIVNITPDHQHGPINIAALRRNVAAISHKPVAATMHEVQRTLAAARESRAPSHLLAYSNRPDRHTLAAWIAAGAIGTVREVHNWTDRPFWPQGMQGYPVDTPPVPDGFNWALWQGAEPDRPYNPAYTFSVYRGWYAYGTGCLGDMGHYSLWQPYRILELAVPEWVEARPSNDASVGANRVSGGGEVSQVAFPKASSVRWRHPATTRRPSVDTFWYDGGMKPPTPDALIEDGEDFAAEGMLIVGDAGAILCDFRANAPRLIPKKRHQAFEGSVPVPSFDATSADDEWVGAIKRGGKSKGSFEAVEPLAQAVAMAGIALRVPYKRLSWDAGAARFTNSEEANRLLRRPAWRQGWDTLVG</sequence>
<proteinExistence type="predicted"/>
<name>A0A143PV17_LUTPR</name>
<accession>A0A143PV17</accession>
<dbReference type="GO" id="GO:0000166">
    <property type="term" value="F:nucleotide binding"/>
    <property type="evidence" value="ECO:0007669"/>
    <property type="project" value="InterPro"/>
</dbReference>
<dbReference type="Proteomes" id="UP000076079">
    <property type="component" value="Chromosome"/>
</dbReference>
<protein>
    <submittedName>
        <fullName evidence="3">Oxidoreductase family, NAD-binding Rossmann fold</fullName>
    </submittedName>
</protein>